<dbReference type="InterPro" id="IPR053008">
    <property type="entry name" value="Phomopsin_biosynth_assoc"/>
</dbReference>
<gene>
    <name evidence="3" type="ORF">C8A03DRAFT_30896</name>
</gene>
<keyword evidence="2" id="KW-0472">Membrane</keyword>
<evidence type="ECO:0000256" key="1">
    <source>
        <dbReference type="SAM" id="MobiDB-lite"/>
    </source>
</evidence>
<keyword evidence="2" id="KW-0812">Transmembrane</keyword>
<dbReference type="EMBL" id="MU860030">
    <property type="protein sequence ID" value="KAK4240929.1"/>
    <property type="molecule type" value="Genomic_DNA"/>
</dbReference>
<dbReference type="AlphaFoldDB" id="A0AAN7CF60"/>
<name>A0AAN7CF60_9PEZI</name>
<reference evidence="3" key="2">
    <citation type="submission" date="2023-05" db="EMBL/GenBank/DDBJ databases">
        <authorList>
            <consortium name="Lawrence Berkeley National Laboratory"/>
            <person name="Steindorff A."/>
            <person name="Hensen N."/>
            <person name="Bonometti L."/>
            <person name="Westerberg I."/>
            <person name="Brannstrom I.O."/>
            <person name="Guillou S."/>
            <person name="Cros-Aarteil S."/>
            <person name="Calhoun S."/>
            <person name="Haridas S."/>
            <person name="Kuo A."/>
            <person name="Mondo S."/>
            <person name="Pangilinan J."/>
            <person name="Riley R."/>
            <person name="Labutti K."/>
            <person name="Andreopoulos B."/>
            <person name="Lipzen A."/>
            <person name="Chen C."/>
            <person name="Yanf M."/>
            <person name="Daum C."/>
            <person name="Ng V."/>
            <person name="Clum A."/>
            <person name="Ohm R."/>
            <person name="Martin F."/>
            <person name="Silar P."/>
            <person name="Natvig D."/>
            <person name="Lalanne C."/>
            <person name="Gautier V."/>
            <person name="Ament-Velasquez S.L."/>
            <person name="Kruys A."/>
            <person name="Hutchinson M.I."/>
            <person name="Powell A.J."/>
            <person name="Barry K."/>
            <person name="Miller A.N."/>
            <person name="Grigoriev I.V."/>
            <person name="Debuchy R."/>
            <person name="Gladieux P."/>
            <person name="Thoren M.H."/>
            <person name="Johannesson H."/>
        </authorList>
    </citation>
    <scope>NUCLEOTIDE SEQUENCE</scope>
    <source>
        <strain evidence="3">CBS 532.94</strain>
    </source>
</reference>
<feature type="transmembrane region" description="Helical" evidence="2">
    <location>
        <begin position="36"/>
        <end position="56"/>
    </location>
</feature>
<accession>A0AAN7CF60</accession>
<feature type="compositionally biased region" description="Basic and acidic residues" evidence="1">
    <location>
        <begin position="1"/>
        <end position="19"/>
    </location>
</feature>
<keyword evidence="2" id="KW-1133">Transmembrane helix</keyword>
<proteinExistence type="predicted"/>
<evidence type="ECO:0000256" key="2">
    <source>
        <dbReference type="SAM" id="Phobius"/>
    </source>
</evidence>
<evidence type="ECO:0000313" key="4">
    <source>
        <dbReference type="Proteomes" id="UP001303760"/>
    </source>
</evidence>
<keyword evidence="4" id="KW-1185">Reference proteome</keyword>
<organism evidence="3 4">
    <name type="scientific">Achaetomium macrosporum</name>
    <dbReference type="NCBI Taxonomy" id="79813"/>
    <lineage>
        <taxon>Eukaryota</taxon>
        <taxon>Fungi</taxon>
        <taxon>Dikarya</taxon>
        <taxon>Ascomycota</taxon>
        <taxon>Pezizomycotina</taxon>
        <taxon>Sordariomycetes</taxon>
        <taxon>Sordariomycetidae</taxon>
        <taxon>Sordariales</taxon>
        <taxon>Chaetomiaceae</taxon>
        <taxon>Achaetomium</taxon>
    </lineage>
</organism>
<sequence length="258" mass="28096">MWRYERLNSDEPSSDEGKPKPRRWYGFCPPATRSRWVAVLVLGTTILLVCAALYGISLHLHLGKPAGQTTTGSPPPDPRLPPLNCGLSRAEALAKGCRLDVMADAWLPSPCFNETAAAMAFSRQTILSNLTGAGIFDWYADANHTAPVSLEDLAALDSLRAFTWQVYHLAHCIYSWQTMVRALNRVMRGEKGVYVHSKLLDEDHVHHCAMVLAANGGEDGILRGTAVEVRFGLGECVDLAALGAEHARGLLPVTPRGV</sequence>
<dbReference type="Proteomes" id="UP001303760">
    <property type="component" value="Unassembled WGS sequence"/>
</dbReference>
<protein>
    <submittedName>
        <fullName evidence="3">Uncharacterized protein</fullName>
    </submittedName>
</protein>
<reference evidence="3" key="1">
    <citation type="journal article" date="2023" name="Mol. Phylogenet. Evol.">
        <title>Genome-scale phylogeny and comparative genomics of the fungal order Sordariales.</title>
        <authorList>
            <person name="Hensen N."/>
            <person name="Bonometti L."/>
            <person name="Westerberg I."/>
            <person name="Brannstrom I.O."/>
            <person name="Guillou S."/>
            <person name="Cros-Aarteil S."/>
            <person name="Calhoun S."/>
            <person name="Haridas S."/>
            <person name="Kuo A."/>
            <person name="Mondo S."/>
            <person name="Pangilinan J."/>
            <person name="Riley R."/>
            <person name="LaButti K."/>
            <person name="Andreopoulos B."/>
            <person name="Lipzen A."/>
            <person name="Chen C."/>
            <person name="Yan M."/>
            <person name="Daum C."/>
            <person name="Ng V."/>
            <person name="Clum A."/>
            <person name="Steindorff A."/>
            <person name="Ohm R.A."/>
            <person name="Martin F."/>
            <person name="Silar P."/>
            <person name="Natvig D.O."/>
            <person name="Lalanne C."/>
            <person name="Gautier V."/>
            <person name="Ament-Velasquez S.L."/>
            <person name="Kruys A."/>
            <person name="Hutchinson M.I."/>
            <person name="Powell A.J."/>
            <person name="Barry K."/>
            <person name="Miller A.N."/>
            <person name="Grigoriev I.V."/>
            <person name="Debuchy R."/>
            <person name="Gladieux P."/>
            <person name="Hiltunen Thoren M."/>
            <person name="Johannesson H."/>
        </authorList>
    </citation>
    <scope>NUCLEOTIDE SEQUENCE</scope>
    <source>
        <strain evidence="3">CBS 532.94</strain>
    </source>
</reference>
<dbReference type="PANTHER" id="PTHR35896:SF3">
    <property type="entry name" value="MAJOR FACILITATOR SUPERFAMILY TRANSPORTER"/>
    <property type="match status" value="1"/>
</dbReference>
<comment type="caution">
    <text evidence="3">The sequence shown here is derived from an EMBL/GenBank/DDBJ whole genome shotgun (WGS) entry which is preliminary data.</text>
</comment>
<dbReference type="PANTHER" id="PTHR35896">
    <property type="entry name" value="IG-LIKE DOMAIN-CONTAINING PROTEIN"/>
    <property type="match status" value="1"/>
</dbReference>
<feature type="region of interest" description="Disordered" evidence="1">
    <location>
        <begin position="1"/>
        <end position="21"/>
    </location>
</feature>
<evidence type="ECO:0000313" key="3">
    <source>
        <dbReference type="EMBL" id="KAK4240929.1"/>
    </source>
</evidence>